<evidence type="ECO:0000313" key="1">
    <source>
        <dbReference type="EMBL" id="RSZ57839.1"/>
    </source>
</evidence>
<proteinExistence type="predicted"/>
<keyword evidence="2" id="KW-1185">Reference proteome</keyword>
<sequence>MWIMGPGFLCQKLICKNNGLDRRQVNGRSFLATPLSVIACFEVWQFFLLPEPIVNALASPLPPLLAASQTDQSFAELQAEARRVIASEHFRKAERSKRLLAFLVEQAARGVAGAANEYAIGIAVFQRNAALYSTGEDPIVRVHMGRLRLRLAEYYLGEGRNASDCRIDIPVGSYVPRLLPRPPQPVRMLFRGLRCISSEKEIDAFTHGLGEELRYRLYRAFGARLALPAPGQDSADQLRQLGVGFVLEGSVRQDAGTIRTALRLICLDQARTLWSEQRDHADDMSLRRQEALAESCCEALSSLLSPL</sequence>
<dbReference type="Proteomes" id="UP000278085">
    <property type="component" value="Unassembled WGS sequence"/>
</dbReference>
<protein>
    <submittedName>
        <fullName evidence="1">DUF2486 family protein</fullName>
    </submittedName>
</protein>
<evidence type="ECO:0000313" key="2">
    <source>
        <dbReference type="Proteomes" id="UP000278085"/>
    </source>
</evidence>
<accession>A0A430HK23</accession>
<dbReference type="EMBL" id="RXLQ01000008">
    <property type="protein sequence ID" value="RSZ57839.1"/>
    <property type="molecule type" value="Genomic_DNA"/>
</dbReference>
<organism evidence="1 2">
    <name type="scientific">Massilia atriviolacea</name>
    <dbReference type="NCBI Taxonomy" id="2495579"/>
    <lineage>
        <taxon>Bacteria</taxon>
        <taxon>Pseudomonadati</taxon>
        <taxon>Pseudomonadota</taxon>
        <taxon>Betaproteobacteria</taxon>
        <taxon>Burkholderiales</taxon>
        <taxon>Oxalobacteraceae</taxon>
        <taxon>Telluria group</taxon>
        <taxon>Massilia</taxon>
    </lineage>
</organism>
<comment type="caution">
    <text evidence="1">The sequence shown here is derived from an EMBL/GenBank/DDBJ whole genome shotgun (WGS) entry which is preliminary data.</text>
</comment>
<dbReference type="OrthoDB" id="54411at2"/>
<reference evidence="1 2" key="1">
    <citation type="submission" date="2018-12" db="EMBL/GenBank/DDBJ databases">
        <authorList>
            <person name="Yang E."/>
        </authorList>
    </citation>
    <scope>NUCLEOTIDE SEQUENCE [LARGE SCALE GENOMIC DNA]</scope>
    <source>
        <strain evidence="1 2">SOD</strain>
    </source>
</reference>
<name>A0A430HK23_9BURK</name>
<dbReference type="AlphaFoldDB" id="A0A430HK23"/>
<gene>
    <name evidence="1" type="ORF">EJB06_16035</name>
</gene>